<organism evidence="3 4">
    <name type="scientific">Pannus brasiliensis CCIBt3594</name>
    <dbReference type="NCBI Taxonomy" id="1427578"/>
    <lineage>
        <taxon>Bacteria</taxon>
        <taxon>Bacillati</taxon>
        <taxon>Cyanobacteriota</taxon>
        <taxon>Cyanophyceae</taxon>
        <taxon>Oscillatoriophycideae</taxon>
        <taxon>Chroococcales</taxon>
        <taxon>Microcystaceae</taxon>
        <taxon>Pannus</taxon>
    </lineage>
</organism>
<sequence>MIAKAWIPLVTIGLSLLAFQPARGETPTERPSKPDPSGSGTRFPPDSNTPSPDRAIGAGTRGGAAPIVADNPRKTARSSPRILFQPPSTSRVPPNTRGAGSRQGGQCALDTDHPELSSLAVLVPPGASGLTVAERPALWVYVPPDSSREILLDVSETDGTNHSKTLIPLAGRSGIIRVEPPADSPALEVGKTYEWAVVLICGKRPSPNDPVVTGLVTRTAENLAPAHLTNSEKAAWYSERGIWYDALESVILAWQENPDRQDFRATWTEFLRSAGLESMATRPIRF</sequence>
<dbReference type="InterPro" id="IPR010328">
    <property type="entry name" value="DUF928"/>
</dbReference>
<evidence type="ECO:0000256" key="1">
    <source>
        <dbReference type="SAM" id="MobiDB-lite"/>
    </source>
</evidence>
<protein>
    <submittedName>
        <fullName evidence="3">DUF928 domain-containing protein</fullName>
    </submittedName>
</protein>
<proteinExistence type="predicted"/>
<reference evidence="3 4" key="1">
    <citation type="submission" date="2024-01" db="EMBL/GenBank/DDBJ databases">
        <title>Genomic insights into the taxonomy and metabolism of the cyanobacterium Pannus brasiliensis CCIBt3594.</title>
        <authorList>
            <person name="Machado M."/>
            <person name="Botero N.B."/>
            <person name="Andreote A.P.D."/>
            <person name="Feitosa A.M.T."/>
            <person name="Popin R."/>
            <person name="Sivonen K."/>
            <person name="Fiore M.F."/>
        </authorList>
    </citation>
    <scope>NUCLEOTIDE SEQUENCE [LARGE SCALE GENOMIC DNA]</scope>
    <source>
        <strain evidence="3 4">CCIBt3594</strain>
    </source>
</reference>
<feature type="signal peptide" evidence="2">
    <location>
        <begin position="1"/>
        <end position="24"/>
    </location>
</feature>
<gene>
    <name evidence="3" type="ORF">V0288_16825</name>
</gene>
<feature type="chain" id="PRO_5044004407" evidence="2">
    <location>
        <begin position="25"/>
        <end position="286"/>
    </location>
</feature>
<dbReference type="EMBL" id="JBAFSM010000035">
    <property type="protein sequence ID" value="MEG3438793.1"/>
    <property type="molecule type" value="Genomic_DNA"/>
</dbReference>
<keyword evidence="4" id="KW-1185">Reference proteome</keyword>
<keyword evidence="2" id="KW-0732">Signal</keyword>
<dbReference type="AlphaFoldDB" id="A0AAW9QNY2"/>
<evidence type="ECO:0000256" key="2">
    <source>
        <dbReference type="SAM" id="SignalP"/>
    </source>
</evidence>
<comment type="caution">
    <text evidence="3">The sequence shown here is derived from an EMBL/GenBank/DDBJ whole genome shotgun (WGS) entry which is preliminary data.</text>
</comment>
<dbReference type="Pfam" id="PF06051">
    <property type="entry name" value="DUF928"/>
    <property type="match status" value="1"/>
</dbReference>
<feature type="region of interest" description="Disordered" evidence="1">
    <location>
        <begin position="22"/>
        <end position="111"/>
    </location>
</feature>
<evidence type="ECO:0000313" key="3">
    <source>
        <dbReference type="EMBL" id="MEG3438793.1"/>
    </source>
</evidence>
<evidence type="ECO:0000313" key="4">
    <source>
        <dbReference type="Proteomes" id="UP001328733"/>
    </source>
</evidence>
<name>A0AAW9QNY2_9CHRO</name>
<accession>A0AAW9QNY2</accession>
<dbReference type="Proteomes" id="UP001328733">
    <property type="component" value="Unassembled WGS sequence"/>
</dbReference>
<dbReference type="RefSeq" id="WP_332866276.1">
    <property type="nucleotide sequence ID" value="NZ_JBAFSM010000035.1"/>
</dbReference>